<reference evidence="1 2" key="1">
    <citation type="submission" date="2023-03" db="EMBL/GenBank/DDBJ databases">
        <title>Genome insight into feeding habits of ladybird beetles.</title>
        <authorList>
            <person name="Li H.-S."/>
            <person name="Huang Y.-H."/>
            <person name="Pang H."/>
        </authorList>
    </citation>
    <scope>NUCLEOTIDE SEQUENCE [LARGE SCALE GENOMIC DNA]</scope>
    <source>
        <strain evidence="1">SYSU_2023b</strain>
        <tissue evidence="1">Whole body</tissue>
    </source>
</reference>
<comment type="caution">
    <text evidence="1">The sequence shown here is derived from an EMBL/GenBank/DDBJ whole genome shotgun (WGS) entry which is preliminary data.</text>
</comment>
<gene>
    <name evidence="1" type="ORF">WA026_003808</name>
</gene>
<dbReference type="EMBL" id="JARQZJ010000061">
    <property type="protein sequence ID" value="KAK9878990.1"/>
    <property type="molecule type" value="Genomic_DNA"/>
</dbReference>
<dbReference type="AlphaFoldDB" id="A0AAW1UFS1"/>
<evidence type="ECO:0000313" key="1">
    <source>
        <dbReference type="EMBL" id="KAK9878990.1"/>
    </source>
</evidence>
<keyword evidence="2" id="KW-1185">Reference proteome</keyword>
<organism evidence="1 2">
    <name type="scientific">Henosepilachna vigintioctopunctata</name>
    <dbReference type="NCBI Taxonomy" id="420089"/>
    <lineage>
        <taxon>Eukaryota</taxon>
        <taxon>Metazoa</taxon>
        <taxon>Ecdysozoa</taxon>
        <taxon>Arthropoda</taxon>
        <taxon>Hexapoda</taxon>
        <taxon>Insecta</taxon>
        <taxon>Pterygota</taxon>
        <taxon>Neoptera</taxon>
        <taxon>Endopterygota</taxon>
        <taxon>Coleoptera</taxon>
        <taxon>Polyphaga</taxon>
        <taxon>Cucujiformia</taxon>
        <taxon>Coccinelloidea</taxon>
        <taxon>Coccinellidae</taxon>
        <taxon>Epilachninae</taxon>
        <taxon>Epilachnini</taxon>
        <taxon>Henosepilachna</taxon>
    </lineage>
</organism>
<name>A0AAW1UFS1_9CUCU</name>
<protein>
    <submittedName>
        <fullName evidence="1">Uncharacterized protein</fullName>
    </submittedName>
</protein>
<dbReference type="Proteomes" id="UP001431783">
    <property type="component" value="Unassembled WGS sequence"/>
</dbReference>
<sequence>MVAVNRILDIVNVSLCYGEFPEEWKITTVIPVPKKLKTKKREEFRPIKRKFWNTLDQSWAKYGPRAKCGPRDSLIRPATRF</sequence>
<accession>A0AAW1UFS1</accession>
<proteinExistence type="predicted"/>
<evidence type="ECO:0000313" key="2">
    <source>
        <dbReference type="Proteomes" id="UP001431783"/>
    </source>
</evidence>